<sequence>MSYVYGLNSNADERTITIDSFNRTSVYKLGNGTRSFGKLSASDTTDWYQMDLDGPGIYSIVVSNDALNNYRGNTWSSSYSGVKIEITDSAGNVLSTLTPATAQTYNDGAIKFSYTGGYNHGGYFVKVTNLGNTNADYVIGLSNAVVKNDVTPPVLNSLNIPSVINVVKGDVSIALKAIATDYESGIRYVSIITDPPLTYDVKTDGGTYAGIVLGGFKDPWVDGTTNQTFTIAGSNPNGYYNVSRVEVADMAGNVSVYNVAQLQKMGINTSIRVVGQGDTTAPTAVSFTPTPSGKSVPINSDIVVTFSEEIARGTGHILLKDAAGKTVADFDSAFSTNLTLSGNSLTIHPGSPLSYDTTYSLVIPGGSIKDLAGYNYAGSSSYTFSTIGSFVAPGLVINGTAGPDYLTGTSSSDTISGGAGNDVFIGGGGNDSISGGSGTDTLLLSGKLANYYGTGTLDNLVLKDNVGNDGTISMSQVERLQFSDVALAFDTDGVAGQAYRIYQAAFGRKPDLAGLGYWIKDMDKGASLTTVAAGFFQSAEFQQLYGSNPSTNTLITNFYQNVLHRAPDQAGFDYWSNQFAKGLITPAAALASFCESAENQAQVIGQIQNGITYTVWLG</sequence>
<dbReference type="InterPro" id="IPR025282">
    <property type="entry name" value="DUF4214"/>
</dbReference>
<feature type="domain" description="DUF4214" evidence="3">
    <location>
        <begin position="532"/>
        <end position="602"/>
    </location>
</feature>
<dbReference type="EMBL" id="QJKB01000007">
    <property type="protein sequence ID" value="PXX41479.1"/>
    <property type="molecule type" value="Genomic_DNA"/>
</dbReference>
<evidence type="ECO:0000256" key="1">
    <source>
        <dbReference type="ARBA" id="ARBA00022729"/>
    </source>
</evidence>
<dbReference type="SUPFAM" id="SSF51120">
    <property type="entry name" value="beta-Roll"/>
    <property type="match status" value="1"/>
</dbReference>
<dbReference type="InterPro" id="IPR011049">
    <property type="entry name" value="Serralysin-like_metalloprot_C"/>
</dbReference>
<dbReference type="AlphaFoldDB" id="A0A318J164"/>
<dbReference type="Pfam" id="PF00353">
    <property type="entry name" value="HemolysinCabind"/>
    <property type="match status" value="1"/>
</dbReference>
<evidence type="ECO:0000313" key="5">
    <source>
        <dbReference type="Proteomes" id="UP000247792"/>
    </source>
</evidence>
<dbReference type="Pfam" id="PF13205">
    <property type="entry name" value="Big_5"/>
    <property type="match status" value="1"/>
</dbReference>
<keyword evidence="5" id="KW-1185">Reference proteome</keyword>
<protein>
    <submittedName>
        <fullName evidence="4">Hemolysin type calcium-binding protein</fullName>
    </submittedName>
</protein>
<gene>
    <name evidence="4" type="ORF">DFR42_107130</name>
</gene>
<organism evidence="4 5">
    <name type="scientific">Undibacterium pigrum</name>
    <dbReference type="NCBI Taxonomy" id="401470"/>
    <lineage>
        <taxon>Bacteria</taxon>
        <taxon>Pseudomonadati</taxon>
        <taxon>Pseudomonadota</taxon>
        <taxon>Betaproteobacteria</taxon>
        <taxon>Burkholderiales</taxon>
        <taxon>Oxalobacteraceae</taxon>
        <taxon>Undibacterium</taxon>
    </lineage>
</organism>
<dbReference type="InterPro" id="IPR032812">
    <property type="entry name" value="SbsA_Ig"/>
</dbReference>
<dbReference type="Pfam" id="PF13946">
    <property type="entry name" value="DUF4214"/>
    <property type="match status" value="1"/>
</dbReference>
<evidence type="ECO:0000313" key="4">
    <source>
        <dbReference type="EMBL" id="PXX41479.1"/>
    </source>
</evidence>
<accession>A0A318J164</accession>
<keyword evidence="1" id="KW-0732">Signal</keyword>
<name>A0A318J164_9BURK</name>
<dbReference type="InterPro" id="IPR014755">
    <property type="entry name" value="Cu-Rt/internalin_Ig-like"/>
</dbReference>
<reference evidence="4 5" key="1">
    <citation type="submission" date="2018-05" db="EMBL/GenBank/DDBJ databases">
        <title>Genomic Encyclopedia of Type Strains, Phase IV (KMG-IV): sequencing the most valuable type-strain genomes for metagenomic binning, comparative biology and taxonomic classification.</title>
        <authorList>
            <person name="Goeker M."/>
        </authorList>
    </citation>
    <scope>NUCLEOTIDE SEQUENCE [LARGE SCALE GENOMIC DNA]</scope>
    <source>
        <strain evidence="4 5">DSM 19792</strain>
    </source>
</reference>
<dbReference type="Gene3D" id="2.60.40.1220">
    <property type="match status" value="1"/>
</dbReference>
<dbReference type="RefSeq" id="WP_110256710.1">
    <property type="nucleotide sequence ID" value="NZ_QJKB01000007.1"/>
</dbReference>
<evidence type="ECO:0000259" key="2">
    <source>
        <dbReference type="Pfam" id="PF13205"/>
    </source>
</evidence>
<dbReference type="PRINTS" id="PR00313">
    <property type="entry name" value="CABNDNGRPT"/>
</dbReference>
<dbReference type="Gene3D" id="2.150.10.10">
    <property type="entry name" value="Serralysin-like metalloprotease, C-terminal"/>
    <property type="match status" value="1"/>
</dbReference>
<dbReference type="OrthoDB" id="480426at2"/>
<evidence type="ECO:0000259" key="3">
    <source>
        <dbReference type="Pfam" id="PF13946"/>
    </source>
</evidence>
<dbReference type="InterPro" id="IPR001343">
    <property type="entry name" value="Hemolysn_Ca-bd"/>
</dbReference>
<dbReference type="Gene3D" id="2.60.120.380">
    <property type="match status" value="1"/>
</dbReference>
<dbReference type="InterPro" id="IPR038255">
    <property type="entry name" value="PBS_linker_sf"/>
</dbReference>
<proteinExistence type="predicted"/>
<dbReference type="GO" id="GO:0005509">
    <property type="term" value="F:calcium ion binding"/>
    <property type="evidence" value="ECO:0007669"/>
    <property type="project" value="InterPro"/>
</dbReference>
<comment type="caution">
    <text evidence="4">The sequence shown here is derived from an EMBL/GenBank/DDBJ whole genome shotgun (WGS) entry which is preliminary data.</text>
</comment>
<dbReference type="Gene3D" id="1.10.3130.20">
    <property type="entry name" value="Phycobilisome linker domain"/>
    <property type="match status" value="1"/>
</dbReference>
<feature type="domain" description="SbsA Ig-like" evidence="2">
    <location>
        <begin position="278"/>
        <end position="386"/>
    </location>
</feature>
<dbReference type="Proteomes" id="UP000247792">
    <property type="component" value="Unassembled WGS sequence"/>
</dbReference>